<feature type="transmembrane region" description="Helical" evidence="2">
    <location>
        <begin position="169"/>
        <end position="193"/>
    </location>
</feature>
<keyword evidence="2" id="KW-0812">Transmembrane</keyword>
<dbReference type="OrthoDB" id="5279542at2759"/>
<proteinExistence type="predicted"/>
<feature type="compositionally biased region" description="Gly residues" evidence="1">
    <location>
        <begin position="384"/>
        <end position="394"/>
    </location>
</feature>
<feature type="region of interest" description="Disordered" evidence="1">
    <location>
        <begin position="228"/>
        <end position="394"/>
    </location>
</feature>
<gene>
    <name evidence="3" type="ORF">CSUB01_07612</name>
</gene>
<evidence type="ECO:0000256" key="2">
    <source>
        <dbReference type="SAM" id="Phobius"/>
    </source>
</evidence>
<dbReference type="AlphaFoldDB" id="A0A066WZ99"/>
<dbReference type="Proteomes" id="UP000027238">
    <property type="component" value="Unassembled WGS sequence"/>
</dbReference>
<feature type="transmembrane region" description="Helical" evidence="2">
    <location>
        <begin position="130"/>
        <end position="149"/>
    </location>
</feature>
<evidence type="ECO:0000313" key="3">
    <source>
        <dbReference type="EMBL" id="KDN60729.1"/>
    </source>
</evidence>
<comment type="caution">
    <text evidence="3">The sequence shown here is derived from an EMBL/GenBank/DDBJ whole genome shotgun (WGS) entry which is preliminary data.</text>
</comment>
<keyword evidence="4" id="KW-1185">Reference proteome</keyword>
<accession>A0A066WZ99</accession>
<keyword evidence="2" id="KW-0472">Membrane</keyword>
<dbReference type="eggNOG" id="ENOG502RR6T">
    <property type="taxonomic scope" value="Eukaryota"/>
</dbReference>
<dbReference type="OMA" id="PRVMYIP"/>
<sequence length="394" mass="43441">MSAPESYQLQPFASEADGAKHPSPTASVDPADVRWLNRGGRRCEVCKILVRVVSTLLCAVVLIMAMAWYARPELDRYGVWVWLCVPGWNPIRLLTRHRPPQALPAFMWDLAEFLSVCARHGRGITPKAHIGVELILSLVAYIGGGWLAVQLGLQEYSQAPQVSGEPLAYALVQCVFMLLAATIHLVLFIRACVERRREIRRRRPRVMYIPETGQTVYVVAKPFPELPTRKPQQQQLARAPSFPQSLDDPVSGSPLRNAIQQRQEELQQPEIPPPLPKRPDDFSPAGSSSSPSSIKRKPVPGVPPNLPAGDRDRFLRPSMRPPPEDYVPSGEELERRRRGDAQPQLVAPGDVDIKFATGATGMTPADAGAREGKYRVDLPTGEPSGSGGGRAWSL</sequence>
<keyword evidence="2" id="KW-1133">Transmembrane helix</keyword>
<reference evidence="4" key="1">
    <citation type="journal article" date="2014" name="Genome Announc.">
        <title>Draft genome sequence of Colletotrichum sublineola, a destructive pathogen of cultivated sorghum.</title>
        <authorList>
            <person name="Baroncelli R."/>
            <person name="Sanz-Martin J.M."/>
            <person name="Rech G.E."/>
            <person name="Sukno S.A."/>
            <person name="Thon M.R."/>
        </authorList>
    </citation>
    <scope>NUCLEOTIDE SEQUENCE [LARGE SCALE GENOMIC DNA]</scope>
    <source>
        <strain evidence="4">TX430BB</strain>
    </source>
</reference>
<feature type="compositionally biased region" description="Low complexity" evidence="1">
    <location>
        <begin position="283"/>
        <end position="293"/>
    </location>
</feature>
<organism evidence="3 4">
    <name type="scientific">Colletotrichum sublineola</name>
    <name type="common">Sorghum anthracnose fungus</name>
    <dbReference type="NCBI Taxonomy" id="1173701"/>
    <lineage>
        <taxon>Eukaryota</taxon>
        <taxon>Fungi</taxon>
        <taxon>Dikarya</taxon>
        <taxon>Ascomycota</taxon>
        <taxon>Pezizomycotina</taxon>
        <taxon>Sordariomycetes</taxon>
        <taxon>Hypocreomycetidae</taxon>
        <taxon>Glomerellales</taxon>
        <taxon>Glomerellaceae</taxon>
        <taxon>Colletotrichum</taxon>
        <taxon>Colletotrichum graminicola species complex</taxon>
    </lineage>
</organism>
<dbReference type="HOGENOM" id="CLU_741883_0_0_1"/>
<name>A0A066WZ99_COLSU</name>
<dbReference type="EMBL" id="JMSE01001480">
    <property type="protein sequence ID" value="KDN60729.1"/>
    <property type="molecule type" value="Genomic_DNA"/>
</dbReference>
<protein>
    <submittedName>
        <fullName evidence="3">Uncharacterized protein</fullName>
    </submittedName>
</protein>
<evidence type="ECO:0000313" key="4">
    <source>
        <dbReference type="Proteomes" id="UP000027238"/>
    </source>
</evidence>
<dbReference type="STRING" id="1173701.A0A066WZ99"/>
<evidence type="ECO:0000256" key="1">
    <source>
        <dbReference type="SAM" id="MobiDB-lite"/>
    </source>
</evidence>
<feature type="transmembrane region" description="Helical" evidence="2">
    <location>
        <begin position="48"/>
        <end position="71"/>
    </location>
</feature>